<gene>
    <name evidence="3" type="primary">DIR19_5</name>
    <name evidence="3" type="ORF">CK203_097131</name>
</gene>
<comment type="caution">
    <text evidence="3">The sequence shown here is derived from an EMBL/GenBank/DDBJ whole genome shotgun (WGS) entry which is preliminary data.</text>
</comment>
<evidence type="ECO:0000313" key="4">
    <source>
        <dbReference type="Proteomes" id="UP000288805"/>
    </source>
</evidence>
<evidence type="ECO:0000256" key="1">
    <source>
        <dbReference type="RuleBase" id="RU363099"/>
    </source>
</evidence>
<proteinExistence type="inferred from homology"/>
<dbReference type="Proteomes" id="UP000288805">
    <property type="component" value="Unassembled WGS sequence"/>
</dbReference>
<sequence length="98" mass="10744">MTSSPAPTPPSRESGGGRRDQQVCDAVRRGGGSGRSLDCGARTSSSWWEELKNVREMPIIGGSGVFRYARGYVEARTYSFNVKSGDAVVEYNVYAFHY</sequence>
<evidence type="ECO:0000313" key="3">
    <source>
        <dbReference type="EMBL" id="RVW22149.1"/>
    </source>
</evidence>
<comment type="similarity">
    <text evidence="1">Belongs to the plant dirigent protein family.</text>
</comment>
<comment type="subunit">
    <text evidence="1">Homodimer.</text>
</comment>
<feature type="region of interest" description="Disordered" evidence="2">
    <location>
        <begin position="1"/>
        <end position="21"/>
    </location>
</feature>
<evidence type="ECO:0000256" key="2">
    <source>
        <dbReference type="SAM" id="MobiDB-lite"/>
    </source>
</evidence>
<keyword evidence="1" id="KW-0964">Secreted</keyword>
<reference evidence="3 4" key="1">
    <citation type="journal article" date="2018" name="PLoS Genet.">
        <title>Population sequencing reveals clonal diversity and ancestral inbreeding in the grapevine cultivar Chardonnay.</title>
        <authorList>
            <person name="Roach M.J."/>
            <person name="Johnson D.L."/>
            <person name="Bohlmann J."/>
            <person name="van Vuuren H.J."/>
            <person name="Jones S.J."/>
            <person name="Pretorius I.S."/>
            <person name="Schmidt S.A."/>
            <person name="Borneman A.R."/>
        </authorList>
    </citation>
    <scope>NUCLEOTIDE SEQUENCE [LARGE SCALE GENOMIC DNA]</scope>
    <source>
        <strain evidence="4">cv. Chardonnay</strain>
        <tissue evidence="3">Leaf</tissue>
    </source>
</reference>
<organism evidence="3 4">
    <name type="scientific">Vitis vinifera</name>
    <name type="common">Grape</name>
    <dbReference type="NCBI Taxonomy" id="29760"/>
    <lineage>
        <taxon>Eukaryota</taxon>
        <taxon>Viridiplantae</taxon>
        <taxon>Streptophyta</taxon>
        <taxon>Embryophyta</taxon>
        <taxon>Tracheophyta</taxon>
        <taxon>Spermatophyta</taxon>
        <taxon>Magnoliopsida</taxon>
        <taxon>eudicotyledons</taxon>
        <taxon>Gunneridae</taxon>
        <taxon>Pentapetalae</taxon>
        <taxon>rosids</taxon>
        <taxon>Vitales</taxon>
        <taxon>Vitaceae</taxon>
        <taxon>Viteae</taxon>
        <taxon>Vitis</taxon>
    </lineage>
</organism>
<feature type="compositionally biased region" description="Pro residues" evidence="2">
    <location>
        <begin position="1"/>
        <end position="10"/>
    </location>
</feature>
<dbReference type="InterPro" id="IPR004265">
    <property type="entry name" value="Dirigent"/>
</dbReference>
<protein>
    <recommendedName>
        <fullName evidence="1">Dirigent protein</fullName>
    </recommendedName>
</protein>
<keyword evidence="1" id="KW-0052">Apoplast</keyword>
<name>A0A438CG46_VITVI</name>
<dbReference type="EMBL" id="QGNW01002247">
    <property type="protein sequence ID" value="RVW22149.1"/>
    <property type="molecule type" value="Genomic_DNA"/>
</dbReference>
<dbReference type="GO" id="GO:0048046">
    <property type="term" value="C:apoplast"/>
    <property type="evidence" value="ECO:0007669"/>
    <property type="project" value="UniProtKB-SubCell"/>
</dbReference>
<comment type="function">
    <text evidence="1">Dirigent proteins impart stereoselectivity on the phenoxy radical-coupling reaction, yielding optically active lignans from two molecules of coniferyl alcohol in the biosynthesis of lignans, flavonolignans, and alkaloids and thus plays a central role in plant secondary metabolism.</text>
</comment>
<accession>A0A438CG46</accession>
<dbReference type="PANTHER" id="PTHR21495">
    <property type="entry name" value="NUCLEOPORIN-RELATED"/>
    <property type="match status" value="1"/>
</dbReference>
<comment type="subcellular location">
    <subcellularLocation>
        <location evidence="1">Secreted</location>
        <location evidence="1">Extracellular space</location>
        <location evidence="1">Apoplast</location>
    </subcellularLocation>
</comment>
<dbReference type="Pfam" id="PF03018">
    <property type="entry name" value="Dirigent"/>
    <property type="match status" value="1"/>
</dbReference>
<dbReference type="AlphaFoldDB" id="A0A438CG46"/>